<dbReference type="Pfam" id="PF14248">
    <property type="entry name" value="DUF4345"/>
    <property type="match status" value="1"/>
</dbReference>
<keyword evidence="1" id="KW-0472">Membrane</keyword>
<evidence type="ECO:0008006" key="4">
    <source>
        <dbReference type="Google" id="ProtNLM"/>
    </source>
</evidence>
<dbReference type="AlphaFoldDB" id="A0A239L9E5"/>
<dbReference type="OrthoDB" id="583466at2"/>
<evidence type="ECO:0000313" key="3">
    <source>
        <dbReference type="Proteomes" id="UP000198426"/>
    </source>
</evidence>
<reference evidence="2 3" key="1">
    <citation type="submission" date="2017-06" db="EMBL/GenBank/DDBJ databases">
        <authorList>
            <person name="Kim H.J."/>
            <person name="Triplett B.A."/>
        </authorList>
    </citation>
    <scope>NUCLEOTIDE SEQUENCE [LARGE SCALE GENOMIC DNA]</scope>
    <source>
        <strain evidence="2 3">DSM 29339</strain>
    </source>
</reference>
<dbReference type="PROSITE" id="PS51257">
    <property type="entry name" value="PROKAR_LIPOPROTEIN"/>
    <property type="match status" value="1"/>
</dbReference>
<evidence type="ECO:0000256" key="1">
    <source>
        <dbReference type="SAM" id="Phobius"/>
    </source>
</evidence>
<dbReference type="Proteomes" id="UP000198426">
    <property type="component" value="Unassembled WGS sequence"/>
</dbReference>
<organism evidence="2 3">
    <name type="scientific">Tropicimonas sediminicola</name>
    <dbReference type="NCBI Taxonomy" id="1031541"/>
    <lineage>
        <taxon>Bacteria</taxon>
        <taxon>Pseudomonadati</taxon>
        <taxon>Pseudomonadota</taxon>
        <taxon>Alphaproteobacteria</taxon>
        <taxon>Rhodobacterales</taxon>
        <taxon>Roseobacteraceae</taxon>
        <taxon>Tropicimonas</taxon>
    </lineage>
</organism>
<feature type="transmembrane region" description="Helical" evidence="1">
    <location>
        <begin position="76"/>
        <end position="98"/>
    </location>
</feature>
<accession>A0A239L9E5</accession>
<keyword evidence="1" id="KW-0812">Transmembrane</keyword>
<feature type="transmembrane region" description="Helical" evidence="1">
    <location>
        <begin position="9"/>
        <end position="32"/>
    </location>
</feature>
<protein>
    <recommendedName>
        <fullName evidence="4">DUF4345 domain-containing protein</fullName>
    </recommendedName>
</protein>
<sequence length="141" mass="14346">MTLTRLEKAALGISGVTALAIGGCILAAPHVFYASYGIALGSDASLLSELRAPAAGLAAFGALMLAGIVRGTLSRVSMIVALTVFLAFPAGRLFGIVADGMPSGGILGALVVELAIAALCLVAFRHRLRAPERLRRGYPAA</sequence>
<dbReference type="InterPro" id="IPR025597">
    <property type="entry name" value="DUF4345"/>
</dbReference>
<dbReference type="RefSeq" id="WP_089234827.1">
    <property type="nucleotide sequence ID" value="NZ_FZOY01000009.1"/>
</dbReference>
<keyword evidence="1" id="KW-1133">Transmembrane helix</keyword>
<name>A0A239L9E5_9RHOB</name>
<keyword evidence="3" id="KW-1185">Reference proteome</keyword>
<dbReference type="EMBL" id="FZOY01000009">
    <property type="protein sequence ID" value="SNT27236.1"/>
    <property type="molecule type" value="Genomic_DNA"/>
</dbReference>
<gene>
    <name evidence="2" type="ORF">SAMN05421757_10972</name>
</gene>
<feature type="transmembrane region" description="Helical" evidence="1">
    <location>
        <begin position="52"/>
        <end position="69"/>
    </location>
</feature>
<proteinExistence type="predicted"/>
<evidence type="ECO:0000313" key="2">
    <source>
        <dbReference type="EMBL" id="SNT27236.1"/>
    </source>
</evidence>
<feature type="transmembrane region" description="Helical" evidence="1">
    <location>
        <begin position="104"/>
        <end position="124"/>
    </location>
</feature>